<dbReference type="GO" id="GO:0032790">
    <property type="term" value="P:ribosome disassembly"/>
    <property type="evidence" value="ECO:0007669"/>
    <property type="project" value="TreeGrafter"/>
</dbReference>
<dbReference type="AlphaFoldDB" id="H5SJZ4"/>
<evidence type="ECO:0000256" key="3">
    <source>
        <dbReference type="ARBA" id="ARBA00023134"/>
    </source>
</evidence>
<keyword evidence="5" id="KW-0648">Protein biosynthesis</keyword>
<keyword evidence="3" id="KW-0342">GTP-binding</keyword>
<evidence type="ECO:0000313" key="5">
    <source>
        <dbReference type="EMBL" id="BAL56480.1"/>
    </source>
</evidence>
<dbReference type="CDD" id="cd04088">
    <property type="entry name" value="EFG_mtEFG_II"/>
    <property type="match status" value="1"/>
</dbReference>
<dbReference type="InterPro" id="IPR005225">
    <property type="entry name" value="Small_GTP-bd"/>
</dbReference>
<dbReference type="InterPro" id="IPR047872">
    <property type="entry name" value="EFG_IV"/>
</dbReference>
<dbReference type="FunFam" id="2.40.30.10:FF:000006">
    <property type="entry name" value="Elongation factor G"/>
    <property type="match status" value="1"/>
</dbReference>
<organism evidence="5">
    <name type="scientific">uncultured prokaryote</name>
    <dbReference type="NCBI Taxonomy" id="198431"/>
    <lineage>
        <taxon>unclassified sequences</taxon>
        <taxon>environmental samples</taxon>
    </lineage>
</organism>
<dbReference type="InterPro" id="IPR035649">
    <property type="entry name" value="EFG_V"/>
</dbReference>
<dbReference type="Pfam" id="PF03764">
    <property type="entry name" value="EFG_IV"/>
    <property type="match status" value="1"/>
</dbReference>
<dbReference type="CDD" id="cd04170">
    <property type="entry name" value="EF-G_bact"/>
    <property type="match status" value="1"/>
</dbReference>
<dbReference type="CDD" id="cd16262">
    <property type="entry name" value="EFG_III"/>
    <property type="match status" value="1"/>
</dbReference>
<dbReference type="Gene3D" id="3.30.70.870">
    <property type="entry name" value="Elongation Factor G (Translational Gtpase), domain 3"/>
    <property type="match status" value="1"/>
</dbReference>
<dbReference type="FunFam" id="3.30.230.10:FF:000003">
    <property type="entry name" value="Elongation factor G"/>
    <property type="match status" value="1"/>
</dbReference>
<dbReference type="InterPro" id="IPR000795">
    <property type="entry name" value="T_Tr_GTP-bd_dom"/>
</dbReference>
<dbReference type="CDD" id="cd03713">
    <property type="entry name" value="EFG_mtEFG_C"/>
    <property type="match status" value="1"/>
</dbReference>
<dbReference type="InterPro" id="IPR009000">
    <property type="entry name" value="Transl_B-barrel_sf"/>
</dbReference>
<dbReference type="NCBIfam" id="TIGR00484">
    <property type="entry name" value="EF-G"/>
    <property type="match status" value="1"/>
</dbReference>
<dbReference type="InterPro" id="IPR009022">
    <property type="entry name" value="EFG_III"/>
</dbReference>
<dbReference type="InterPro" id="IPR053905">
    <property type="entry name" value="EF-G-like_DII"/>
</dbReference>
<dbReference type="NCBIfam" id="NF009379">
    <property type="entry name" value="PRK12740.1-3"/>
    <property type="match status" value="1"/>
</dbReference>
<feature type="domain" description="Tr-type G" evidence="4">
    <location>
        <begin position="7"/>
        <end position="278"/>
    </location>
</feature>
<dbReference type="NCBIfam" id="TIGR00231">
    <property type="entry name" value="small_GTP"/>
    <property type="match status" value="1"/>
</dbReference>
<dbReference type="NCBIfam" id="NF009381">
    <property type="entry name" value="PRK12740.1-5"/>
    <property type="match status" value="1"/>
</dbReference>
<comment type="similarity">
    <text evidence="1">Belongs to the TRAFAC class translation factor GTPase superfamily. Classic translation factor GTPase family. EF-G/EF-2 subfamily.</text>
</comment>
<dbReference type="PANTHER" id="PTHR43261">
    <property type="entry name" value="TRANSLATION ELONGATION FACTOR G-RELATED"/>
    <property type="match status" value="1"/>
</dbReference>
<dbReference type="GO" id="GO:0005525">
    <property type="term" value="F:GTP binding"/>
    <property type="evidence" value="ECO:0007669"/>
    <property type="project" value="UniProtKB-KW"/>
</dbReference>
<reference evidence="5" key="2">
    <citation type="journal article" date="2012" name="PLoS ONE">
        <title>A Deeply Branching Thermophilic Bacterium with an Ancient Acetyl-CoA Pathway Dominates a Subsurface Ecosystem.</title>
        <authorList>
            <person name="Takami H."/>
            <person name="Noguchi H."/>
            <person name="Takaki Y."/>
            <person name="Uchiyama I."/>
            <person name="Toyoda A."/>
            <person name="Nishi S."/>
            <person name="Chee G.-J."/>
            <person name="Arai W."/>
            <person name="Nunoura T."/>
            <person name="Itoh T."/>
            <person name="Hattori M."/>
            <person name="Takai K."/>
        </authorList>
    </citation>
    <scope>NUCLEOTIDE SEQUENCE</scope>
</reference>
<dbReference type="Pfam" id="PF22042">
    <property type="entry name" value="EF-G_D2"/>
    <property type="match status" value="1"/>
</dbReference>
<dbReference type="SUPFAM" id="SSF54211">
    <property type="entry name" value="Ribosomal protein S5 domain 2-like"/>
    <property type="match status" value="1"/>
</dbReference>
<dbReference type="Gene3D" id="3.30.230.10">
    <property type="match status" value="1"/>
</dbReference>
<dbReference type="CDD" id="cd01434">
    <property type="entry name" value="EFG_mtEFG1_IV"/>
    <property type="match status" value="1"/>
</dbReference>
<dbReference type="InterPro" id="IPR035647">
    <property type="entry name" value="EFG_III/V"/>
</dbReference>
<sequence length="697" mass="76758">MKLFTADHIRNVAMAGHGGSGKTTLAEHLLYLAGHIDRIGSIEAGNTVSDFDPEEIRRKISLSTSLLPIEWNDHKINLLDVPGFPDFIGELYSALRVADAVLLVVPAQAEIEVGFENAWELCEKYKLPRILFVNKMERDNADHTSLLQNLRATYGNRIVPVQVPIGSQTSFQGVVDVIHNKAYLGKDRDTTASEVPSDLQAEVQQVREMLMEAAAEADDALLEKYLNGEALTDEELVHGFHAGVRTGAIVPVLYGSAQAGIGLTPLLQALIELAPSPVEVPAPKAEDPRTGTQVEVSCDPNAPLCAFVFKTTADPYVGKLTYFRVYAGTIRADSQVYNANKERDERIGQLFFMRGKNQEATSEIRAGDIGVVAKLQETATGHTLCDRNRPLLLPPIEFPDPIYTVAIVPKTKADEDRLGPALARLQEEDPTLRARRDPETGQTLLMGMGDLHLESVIEKLKRKFGTEVTTEELKIPYRETIARPVQRVEGKFKRQTGGRGQYGHCFINMEPLPRGTGIEFTETIVGGAIPKNYIPAIEKGIREAAEKGVIAGYPVTDFRVVVVDGSYHEVDSSDQAFRIAGSLAFQSAAAQANPVILEPILEVEVDVPETYTGDVMGDLNGRRGRIQGIESLGAGRQLIRALVPMSEMTRYALELRSITRGRGRFRTRFSHYEEVPFNIAQALIEKYQKEKAAAAEH</sequence>
<dbReference type="SMART" id="SM00889">
    <property type="entry name" value="EFG_IV"/>
    <property type="match status" value="1"/>
</dbReference>
<evidence type="ECO:0000256" key="1">
    <source>
        <dbReference type="ARBA" id="ARBA00005870"/>
    </source>
</evidence>
<dbReference type="Gene3D" id="3.40.50.300">
    <property type="entry name" value="P-loop containing nucleotide triphosphate hydrolases"/>
    <property type="match status" value="1"/>
</dbReference>
<evidence type="ECO:0000256" key="2">
    <source>
        <dbReference type="ARBA" id="ARBA00022741"/>
    </source>
</evidence>
<dbReference type="InterPro" id="IPR041095">
    <property type="entry name" value="EFG_II"/>
</dbReference>
<accession>H5SJZ4</accession>
<dbReference type="PROSITE" id="PS51722">
    <property type="entry name" value="G_TR_2"/>
    <property type="match status" value="1"/>
</dbReference>
<keyword evidence="2" id="KW-0547">Nucleotide-binding</keyword>
<dbReference type="InterPro" id="IPR005517">
    <property type="entry name" value="Transl_elong_EFG/EF2_IV"/>
</dbReference>
<dbReference type="SUPFAM" id="SSF50447">
    <property type="entry name" value="Translation proteins"/>
    <property type="match status" value="1"/>
</dbReference>
<evidence type="ECO:0000259" key="4">
    <source>
        <dbReference type="PROSITE" id="PS51722"/>
    </source>
</evidence>
<dbReference type="InterPro" id="IPR004540">
    <property type="entry name" value="Transl_elong_EFG/EF2"/>
</dbReference>
<protein>
    <submittedName>
        <fullName evidence="5">Elongation factor EF-G</fullName>
    </submittedName>
</protein>
<dbReference type="FunFam" id="3.30.70.240:FF:000001">
    <property type="entry name" value="Elongation factor G"/>
    <property type="match status" value="1"/>
</dbReference>
<dbReference type="GO" id="GO:0003924">
    <property type="term" value="F:GTPase activity"/>
    <property type="evidence" value="ECO:0007669"/>
    <property type="project" value="InterPro"/>
</dbReference>
<dbReference type="Pfam" id="PF00679">
    <property type="entry name" value="EFG_C"/>
    <property type="match status" value="1"/>
</dbReference>
<reference evidence="5" key="1">
    <citation type="journal article" date="2005" name="Environ. Microbiol.">
        <title>Genetic and functional properties of uncultivated thermophilic crenarchaeotes from a subsurface gold mine as revealed by analysis of genome fragments.</title>
        <authorList>
            <person name="Nunoura T."/>
            <person name="Hirayama H."/>
            <person name="Takami H."/>
            <person name="Oida H."/>
            <person name="Nishi S."/>
            <person name="Shimamura S."/>
            <person name="Suzuki Y."/>
            <person name="Inagaki F."/>
            <person name="Takai K."/>
            <person name="Nealson K.H."/>
            <person name="Horikoshi K."/>
        </authorList>
    </citation>
    <scope>NUCLEOTIDE SEQUENCE</scope>
</reference>
<dbReference type="PANTHER" id="PTHR43261:SF6">
    <property type="entry name" value="ELONGATION FACTOR G-LIKE PROTEIN"/>
    <property type="match status" value="1"/>
</dbReference>
<dbReference type="InterPro" id="IPR000640">
    <property type="entry name" value="EFG_V-like"/>
</dbReference>
<gene>
    <name evidence="5" type="ORF">HGMM_F38G10C30</name>
</gene>
<dbReference type="Gene3D" id="2.40.30.10">
    <property type="entry name" value="Translation factors"/>
    <property type="match status" value="1"/>
</dbReference>
<dbReference type="Pfam" id="PF00009">
    <property type="entry name" value="GTP_EFTU"/>
    <property type="match status" value="1"/>
</dbReference>
<dbReference type="SUPFAM" id="SSF52540">
    <property type="entry name" value="P-loop containing nucleoside triphosphate hydrolases"/>
    <property type="match status" value="1"/>
</dbReference>
<dbReference type="PRINTS" id="PR00315">
    <property type="entry name" value="ELONGATNFCT"/>
</dbReference>
<dbReference type="InterPro" id="IPR014721">
    <property type="entry name" value="Ribsml_uS5_D2-typ_fold_subgr"/>
</dbReference>
<dbReference type="EMBL" id="AP011748">
    <property type="protein sequence ID" value="BAL56480.1"/>
    <property type="molecule type" value="Genomic_DNA"/>
</dbReference>
<name>H5SJZ4_9ZZZZ</name>
<dbReference type="InterPro" id="IPR027417">
    <property type="entry name" value="P-loop_NTPase"/>
</dbReference>
<dbReference type="SMART" id="SM00838">
    <property type="entry name" value="EFG_C"/>
    <property type="match status" value="1"/>
</dbReference>
<keyword evidence="5" id="KW-0251">Elongation factor</keyword>
<dbReference type="Gene3D" id="3.30.70.240">
    <property type="match status" value="1"/>
</dbReference>
<dbReference type="SUPFAM" id="SSF54980">
    <property type="entry name" value="EF-G C-terminal domain-like"/>
    <property type="match status" value="2"/>
</dbReference>
<dbReference type="InterPro" id="IPR020568">
    <property type="entry name" value="Ribosomal_Su5_D2-typ_SF"/>
</dbReference>
<proteinExistence type="inferred from homology"/>
<dbReference type="NCBIfam" id="NF009891">
    <property type="entry name" value="PRK13351.1-1"/>
    <property type="match status" value="1"/>
</dbReference>
<dbReference type="Pfam" id="PF14492">
    <property type="entry name" value="EFG_III"/>
    <property type="match status" value="1"/>
</dbReference>